<dbReference type="Proteomes" id="UP000315400">
    <property type="component" value="Unassembled WGS sequence"/>
</dbReference>
<comment type="caution">
    <text evidence="2">The sequence shown here is derived from an EMBL/GenBank/DDBJ whole genome shotgun (WGS) entry which is preliminary data.</text>
</comment>
<evidence type="ECO:0000313" key="2">
    <source>
        <dbReference type="EMBL" id="TQE91696.1"/>
    </source>
</evidence>
<name>A0A540V4M2_9GAMM</name>
<dbReference type="AlphaFoldDB" id="A0A540V4M2"/>
<keyword evidence="1" id="KW-1133">Transmembrane helix</keyword>
<keyword evidence="1" id="KW-0472">Membrane</keyword>
<accession>A0A540V4M2</accession>
<evidence type="ECO:0000313" key="3">
    <source>
        <dbReference type="Proteomes" id="UP000315400"/>
    </source>
</evidence>
<protein>
    <submittedName>
        <fullName evidence="2">Uncharacterized protein</fullName>
    </submittedName>
</protein>
<evidence type="ECO:0000256" key="1">
    <source>
        <dbReference type="SAM" id="Phobius"/>
    </source>
</evidence>
<organism evidence="2 3">
    <name type="scientific">Spiribacter salinus</name>
    <dbReference type="NCBI Taxonomy" id="1335746"/>
    <lineage>
        <taxon>Bacteria</taxon>
        <taxon>Pseudomonadati</taxon>
        <taxon>Pseudomonadota</taxon>
        <taxon>Gammaproteobacteria</taxon>
        <taxon>Chromatiales</taxon>
        <taxon>Ectothiorhodospiraceae</taxon>
        <taxon>Spiribacter</taxon>
    </lineage>
</organism>
<keyword evidence="1" id="KW-0812">Transmembrane</keyword>
<feature type="transmembrane region" description="Helical" evidence="1">
    <location>
        <begin position="47"/>
        <end position="67"/>
    </location>
</feature>
<sequence>MRNTLRHIRRGAGYLPCCGDHPGTPLLLGIVALNATTGAATGGWPGAAFGAFVALVVFVPIWAIGAVERSKSQDEVGE</sequence>
<proteinExistence type="predicted"/>
<gene>
    <name evidence="2" type="ORF">FKY71_20125</name>
</gene>
<dbReference type="EMBL" id="VIFK01000686">
    <property type="protein sequence ID" value="TQE91696.1"/>
    <property type="molecule type" value="Genomic_DNA"/>
</dbReference>
<reference evidence="2 3" key="1">
    <citation type="submission" date="2019-06" db="EMBL/GenBank/DDBJ databases">
        <title>Metagenome assembled Genome of Spiribacter salinus SL48-SHIP from the microbial mat of Salt Lake 48 (Novosibirsk region, Russia).</title>
        <authorList>
            <person name="Shipova A."/>
            <person name="Rozanov A.S."/>
            <person name="Bryanskaya A.V."/>
            <person name="Peltek S.E."/>
        </authorList>
    </citation>
    <scope>NUCLEOTIDE SEQUENCE [LARGE SCALE GENOMIC DNA]</scope>
    <source>
        <strain evidence="2">SL48-SHIP-2</strain>
    </source>
</reference>